<accession>A0A845D9W0</accession>
<evidence type="ECO:0000259" key="6">
    <source>
        <dbReference type="Pfam" id="PF00281"/>
    </source>
</evidence>
<dbReference type="AlphaFoldDB" id="A0A845D9W0"/>
<feature type="domain" description="Large ribosomal subunit protein uL5 N-terminal" evidence="6">
    <location>
        <begin position="27"/>
        <end position="94"/>
    </location>
</feature>
<evidence type="ECO:0000256" key="1">
    <source>
        <dbReference type="ARBA" id="ARBA00008553"/>
    </source>
</evidence>
<organism evidence="8 9">
    <name type="scientific">Candidatus Spechtbacteria bacterium SB0662_bin_43</name>
    <dbReference type="NCBI Taxonomy" id="2604897"/>
    <lineage>
        <taxon>Bacteria</taxon>
        <taxon>Candidatus Spechtiibacteriota</taxon>
    </lineage>
</organism>
<evidence type="ECO:0000256" key="4">
    <source>
        <dbReference type="ARBA" id="ARBA00035461"/>
    </source>
</evidence>
<evidence type="ECO:0000259" key="7">
    <source>
        <dbReference type="Pfam" id="PF00673"/>
    </source>
</evidence>
<sequence>MALLNLEKTYKEEIRPKLIKQTKGKSNVHAVVRLEKAIVNVGVGKVASTRRASASSKKTEEELVEDIATMVQGMSGQKPKVVIARKSIAGFKLREGNVAGLTATVRGQRMYDLVGRLVHIALPRTRDFRGIPLTSVDKDGNITIGVRDMTIFPELANTISSFGCEITLVTSTKNREQAIALYRELGIPFVKENT</sequence>
<comment type="similarity">
    <text evidence="1 5">Belongs to the universal ribosomal protein uL5 family.</text>
</comment>
<dbReference type="Pfam" id="PF00673">
    <property type="entry name" value="Ribosomal_L5_C"/>
    <property type="match status" value="1"/>
</dbReference>
<keyword evidence="2 5" id="KW-0689">Ribosomal protein</keyword>
<dbReference type="InterPro" id="IPR002132">
    <property type="entry name" value="Ribosomal_uL5"/>
</dbReference>
<dbReference type="PIRSF" id="PIRSF002161">
    <property type="entry name" value="Ribosomal_L5"/>
    <property type="match status" value="1"/>
</dbReference>
<feature type="domain" description="Large ribosomal subunit protein uL5 C-terminal" evidence="7">
    <location>
        <begin position="100"/>
        <end position="189"/>
    </location>
</feature>
<evidence type="ECO:0000313" key="8">
    <source>
        <dbReference type="EMBL" id="MYE38490.1"/>
    </source>
</evidence>
<protein>
    <recommendedName>
        <fullName evidence="4">50S ribosomal protein L5</fullName>
    </recommendedName>
</protein>
<dbReference type="Pfam" id="PF00281">
    <property type="entry name" value="Ribosomal_L5"/>
    <property type="match status" value="1"/>
</dbReference>
<keyword evidence="3 5" id="KW-0687">Ribonucleoprotein</keyword>
<dbReference type="EMBL" id="VXOY01000027">
    <property type="protein sequence ID" value="MYE38490.1"/>
    <property type="molecule type" value="Genomic_DNA"/>
</dbReference>
<dbReference type="SUPFAM" id="SSF55282">
    <property type="entry name" value="RL5-like"/>
    <property type="match status" value="1"/>
</dbReference>
<dbReference type="GO" id="GO:0006412">
    <property type="term" value="P:translation"/>
    <property type="evidence" value="ECO:0007669"/>
    <property type="project" value="InterPro"/>
</dbReference>
<dbReference type="PANTHER" id="PTHR11994">
    <property type="entry name" value="60S RIBOSOMAL PROTEIN L11-RELATED"/>
    <property type="match status" value="1"/>
</dbReference>
<reference evidence="8 9" key="1">
    <citation type="submission" date="2019-09" db="EMBL/GenBank/DDBJ databases">
        <title>Characterisation of the sponge microbiome using genome-centric metagenomics.</title>
        <authorList>
            <person name="Engelberts J.P."/>
            <person name="Robbins S.J."/>
            <person name="De Goeij J.M."/>
            <person name="Aranda M."/>
            <person name="Bell S.C."/>
            <person name="Webster N.S."/>
        </authorList>
    </citation>
    <scope>NUCLEOTIDE SEQUENCE [LARGE SCALE GENOMIC DNA]</scope>
    <source>
        <strain evidence="8">SB0662_bin_43</strain>
    </source>
</reference>
<evidence type="ECO:0000313" key="9">
    <source>
        <dbReference type="Proteomes" id="UP000449092"/>
    </source>
</evidence>
<dbReference type="Proteomes" id="UP000449092">
    <property type="component" value="Unassembled WGS sequence"/>
</dbReference>
<comment type="caution">
    <text evidence="8">The sequence shown here is derived from an EMBL/GenBank/DDBJ whole genome shotgun (WGS) entry which is preliminary data.</text>
</comment>
<evidence type="ECO:0000256" key="5">
    <source>
        <dbReference type="RuleBase" id="RU003930"/>
    </source>
</evidence>
<evidence type="ECO:0000256" key="3">
    <source>
        <dbReference type="ARBA" id="ARBA00023274"/>
    </source>
</evidence>
<dbReference type="InterPro" id="IPR031310">
    <property type="entry name" value="Ribosomal_uL5_N"/>
</dbReference>
<name>A0A845D9W0_9BACT</name>
<dbReference type="InterPro" id="IPR031309">
    <property type="entry name" value="Ribosomal_uL5_C"/>
</dbReference>
<proteinExistence type="inferred from homology"/>
<dbReference type="GO" id="GO:0003735">
    <property type="term" value="F:structural constituent of ribosome"/>
    <property type="evidence" value="ECO:0007669"/>
    <property type="project" value="InterPro"/>
</dbReference>
<dbReference type="InterPro" id="IPR022803">
    <property type="entry name" value="Ribosomal_uL5_dom_sf"/>
</dbReference>
<dbReference type="GO" id="GO:0005840">
    <property type="term" value="C:ribosome"/>
    <property type="evidence" value="ECO:0007669"/>
    <property type="project" value="UniProtKB-KW"/>
</dbReference>
<evidence type="ECO:0000256" key="2">
    <source>
        <dbReference type="ARBA" id="ARBA00022980"/>
    </source>
</evidence>
<dbReference type="Gene3D" id="3.30.1440.10">
    <property type="match status" value="1"/>
</dbReference>
<dbReference type="GO" id="GO:1990904">
    <property type="term" value="C:ribonucleoprotein complex"/>
    <property type="evidence" value="ECO:0007669"/>
    <property type="project" value="UniProtKB-KW"/>
</dbReference>
<gene>
    <name evidence="8" type="primary">rplE</name>
    <name evidence="8" type="ORF">F4X82_03170</name>
</gene>